<keyword evidence="4" id="KW-1185">Reference proteome</keyword>
<accession>A0A272ETW1</accession>
<dbReference type="EMBL" id="MDUX01000020">
    <property type="protein sequence ID" value="KAF7599485.1"/>
    <property type="molecule type" value="Genomic_DNA"/>
</dbReference>
<protein>
    <recommendedName>
        <fullName evidence="5">DUF3987 domain-containing protein</fullName>
    </recommendedName>
</protein>
<evidence type="ECO:0000313" key="2">
    <source>
        <dbReference type="EMBL" id="PAS93528.1"/>
    </source>
</evidence>
<evidence type="ECO:0008006" key="5">
    <source>
        <dbReference type="Google" id="ProtNLM"/>
    </source>
</evidence>
<evidence type="ECO:0000313" key="4">
    <source>
        <dbReference type="Proteomes" id="UP000623509"/>
    </source>
</evidence>
<evidence type="ECO:0000313" key="1">
    <source>
        <dbReference type="EMBL" id="KAF7599485.1"/>
    </source>
</evidence>
<name>A0A272ETW1_9RHOO</name>
<dbReference type="OrthoDB" id="6272730at2"/>
<gene>
    <name evidence="1" type="ORF">BGI27_07930</name>
    <name evidence="2" type="ORF">CGU29_07310</name>
</gene>
<reference evidence="1 4" key="1">
    <citation type="submission" date="2016-08" db="EMBL/GenBank/DDBJ databases">
        <title>Candidatus Dactylopiibacterium carminicum genome sequence.</title>
        <authorList>
            <person name="Ramirez-Puebla S.T."/>
            <person name="Ormeno-Orrillo E."/>
            <person name="Vera-Ponce De Leon A."/>
            <person name="Luis L."/>
            <person name="Sanchez-Flores A."/>
            <person name="Monica R."/>
            <person name="Martinez-Romero E."/>
        </authorList>
    </citation>
    <scope>NUCLEOTIDE SEQUENCE [LARGE SCALE GENOMIC DNA]</scope>
    <source>
        <strain evidence="1">END1</strain>
    </source>
</reference>
<proteinExistence type="predicted"/>
<dbReference type="EMBL" id="NMRN01000016">
    <property type="protein sequence ID" value="PAS93528.1"/>
    <property type="molecule type" value="Genomic_DNA"/>
</dbReference>
<dbReference type="AlphaFoldDB" id="A0A272ETW1"/>
<evidence type="ECO:0000313" key="3">
    <source>
        <dbReference type="Proteomes" id="UP000216107"/>
    </source>
</evidence>
<organism evidence="2 3">
    <name type="scientific">Candidatus Dactylopiibacterium carminicum</name>
    <dbReference type="NCBI Taxonomy" id="857335"/>
    <lineage>
        <taxon>Bacteria</taxon>
        <taxon>Pseudomonadati</taxon>
        <taxon>Pseudomonadota</taxon>
        <taxon>Betaproteobacteria</taxon>
        <taxon>Rhodocyclales</taxon>
        <taxon>Rhodocyclaceae</taxon>
        <taxon>Candidatus Dactylopiibacterium</taxon>
    </lineage>
</organism>
<sequence length="360" mass="39712">MAAHRNAPDAGPACLYGLIGDVARAGSEGTETNAVAIAANFMAYLSCAVGRGVYLPIGNTRHHARLFCLHVGRSGRGRKGDAVSLVLRIDQALREMDEAFAPQIHRGGLSSREGLVALMHDGYRQGRQDVPAIEDKRLWVVESEFANVLHQGRRDGNTLSAALRDCWDGVDLKPATKSNRLYAFVRADRHDERDHLRMELSPQAQWRYAQLYRGELNDDLGDGVAGALLERRAPMLLRLAMLMALADLQTRIDTPHIDAAMVWIRHATASVRFVFVSAAEEAKLAQVRELSNRVLVFLRERGQATRSQISAECFKGKMPKARIDAGLEHLLASTPPKISVQTVERPADAPGTPTRVYRLA</sequence>
<reference evidence="2 3" key="2">
    <citation type="submission" date="2017-07" db="EMBL/GenBank/DDBJ databases">
        <title>Candidatus Dactylopiibacterium carminicum, a nitrogen-fixing symbiont of the cochineal insect Dactylopius coccus and Dactylopius opuntiae (Hemiptera: Coccoidea: Dactylopiidae).</title>
        <authorList>
            <person name="Vera A."/>
        </authorList>
    </citation>
    <scope>NUCLEOTIDE SEQUENCE [LARGE SCALE GENOMIC DNA]</scope>
    <source>
        <strain evidence="2 3">NFDCM</strain>
    </source>
</reference>
<dbReference type="Proteomes" id="UP000623509">
    <property type="component" value="Unassembled WGS sequence"/>
</dbReference>
<comment type="caution">
    <text evidence="2">The sequence shown here is derived from an EMBL/GenBank/DDBJ whole genome shotgun (WGS) entry which is preliminary data.</text>
</comment>
<dbReference type="Proteomes" id="UP000216107">
    <property type="component" value="Unassembled WGS sequence"/>
</dbReference>